<sequence>MDKTWISLPKKSIEQRNSPIHQQEDWAIYLKCYAHVEIAAIASTEDSGPQHETEAFDLFKTTFSMGEGEPNLRNDDEALEANDGEAVEETEFRKKLREDETPFYSDCIKYTKVSTIMGLYRFKVKSGVSENYFDQLLDLIQDMLPEDNVLPKSLAAKDIWKEFEKLDSCPRCKVSRWEKDKHNNEMKVGIPTKVLRYFPIKHRFRRMFRSKKMAEDLQWHYTNGTEDDGMNPFSMQNTNHSTWPMLLVNYNTPPTMCMKAENIMLTLLIPGPTAPGNNIDVYLAPLIDNLKDLWVEGIEIYDSFAKENFTLTAMLLWSISDYPALGTLSGCKVKGKQACNVCGKDTPSRWLNFSCKFVYMGNRKRLPSGHHYRYKKAWFDNTIEERNAKRIQTGAEIYETLQAFRNDFRKPLDKEIKRKRTELEDDEDLPVRHNIDVMHVEKNVSDAILAILMQSAKSEDGLKARKDLEDIGIRNHLHTEVRRKKTYLPPAAYWLSKKEKTIFGHRLSKFIGPDGYCGNIANSVSVNPPNIGSLKSHDHHVLIQNLLLAALRGLLHKVPRIAINRLCSYFNRLCQRIIDPEKLMTMETEFVETMCQLERFFPPSLFDIMFHLPIHLSKEARLGGPVHFRWMYPFKRYMKTLKAFVKNHARPEACMAEGYLAGECVAFCLEFLKDSVPVQETVNRNEDIEADRGVVEGRPLQKSIEVTLSDKDRDTAHRYVLMNMASLDPYIDSSCSLMAGLLGPYFSLMIKDGILLWQIHSDSTNSHSKEIWWLAFGPRNVALAHKGFIVNGQRFHTYAVNRKTQNSGVTYEAFSMCRSSARDMRQVADMLTYFGVIKEILLMDYHMFKVPLFRCNWANTGNGVKEEDGFTLVNLHMNQTAYLKDPFILPSQAKQVFYSREDDNSNWYVVMRAPPRGYHELET</sequence>
<dbReference type="Pfam" id="PF13960">
    <property type="entry name" value="DUF4218"/>
    <property type="match status" value="1"/>
</dbReference>
<dbReference type="Pfam" id="PF02992">
    <property type="entry name" value="Transposase_21"/>
    <property type="match status" value="1"/>
</dbReference>
<organism evidence="3 4">
    <name type="scientific">Camelina sativa</name>
    <name type="common">False flax</name>
    <name type="synonym">Myagrum sativum</name>
    <dbReference type="NCBI Taxonomy" id="90675"/>
    <lineage>
        <taxon>Eukaryota</taxon>
        <taxon>Viridiplantae</taxon>
        <taxon>Streptophyta</taxon>
        <taxon>Embryophyta</taxon>
        <taxon>Tracheophyta</taxon>
        <taxon>Spermatophyta</taxon>
        <taxon>Magnoliopsida</taxon>
        <taxon>eudicotyledons</taxon>
        <taxon>Gunneridae</taxon>
        <taxon>Pentapetalae</taxon>
        <taxon>rosids</taxon>
        <taxon>malvids</taxon>
        <taxon>Brassicales</taxon>
        <taxon>Brassicaceae</taxon>
        <taxon>Camelineae</taxon>
        <taxon>Camelina</taxon>
    </lineage>
</organism>
<accession>A0ABM0U6J1</accession>
<dbReference type="Proteomes" id="UP000694864">
    <property type="component" value="Chromosome 10"/>
</dbReference>
<keyword evidence="3" id="KW-1185">Reference proteome</keyword>
<dbReference type="InterPro" id="IPR025312">
    <property type="entry name" value="DUF4216"/>
</dbReference>
<dbReference type="InterPro" id="IPR025452">
    <property type="entry name" value="DUF4218"/>
</dbReference>
<dbReference type="Pfam" id="PF13952">
    <property type="entry name" value="DUF4216"/>
    <property type="match status" value="1"/>
</dbReference>
<reference evidence="3" key="1">
    <citation type="journal article" date="2014" name="Nat. Commun.">
        <title>The emerging biofuel crop Camelina sativa retains a highly undifferentiated hexaploid genome structure.</title>
        <authorList>
            <person name="Kagale S."/>
            <person name="Koh C."/>
            <person name="Nixon J."/>
            <person name="Bollina V."/>
            <person name="Clarke W.E."/>
            <person name="Tuteja R."/>
            <person name="Spillane C."/>
            <person name="Robinson S.J."/>
            <person name="Links M.G."/>
            <person name="Clarke C."/>
            <person name="Higgins E.E."/>
            <person name="Huebert T."/>
            <person name="Sharpe A.G."/>
            <person name="Parkin I.A."/>
        </authorList>
    </citation>
    <scope>NUCLEOTIDE SEQUENCE [LARGE SCALE GENOMIC DNA]</scope>
    <source>
        <strain evidence="3">cv. DH55</strain>
    </source>
</reference>
<name>A0ABM0U6J1_CAMSA</name>
<proteinExistence type="predicted"/>
<evidence type="ECO:0000313" key="4">
    <source>
        <dbReference type="RefSeq" id="XP_010436664.1"/>
    </source>
</evidence>
<evidence type="ECO:0000259" key="2">
    <source>
        <dbReference type="Pfam" id="PF13960"/>
    </source>
</evidence>
<protein>
    <submittedName>
        <fullName evidence="4">Uncharacterized protein LOC104720460</fullName>
    </submittedName>
</protein>
<reference evidence="4" key="2">
    <citation type="submission" date="2025-08" db="UniProtKB">
        <authorList>
            <consortium name="RefSeq"/>
        </authorList>
    </citation>
    <scope>IDENTIFICATION</scope>
    <source>
        <tissue evidence="4">Leaf</tissue>
    </source>
</reference>
<gene>
    <name evidence="4" type="primary">LOC104720460</name>
</gene>
<feature type="domain" description="DUF4218" evidence="2">
    <location>
        <begin position="573"/>
        <end position="685"/>
    </location>
</feature>
<evidence type="ECO:0000259" key="1">
    <source>
        <dbReference type="Pfam" id="PF13952"/>
    </source>
</evidence>
<dbReference type="InterPro" id="IPR004242">
    <property type="entry name" value="Transposase_21"/>
</dbReference>
<evidence type="ECO:0000313" key="3">
    <source>
        <dbReference type="Proteomes" id="UP000694864"/>
    </source>
</evidence>
<feature type="domain" description="DUF4216" evidence="1">
    <location>
        <begin position="845"/>
        <end position="910"/>
    </location>
</feature>
<dbReference type="RefSeq" id="XP_010436664.1">
    <property type="nucleotide sequence ID" value="XM_010438362.1"/>
</dbReference>
<dbReference type="PANTHER" id="PTHR48258">
    <property type="entry name" value="DUF4218 DOMAIN-CONTAINING PROTEIN-RELATED"/>
    <property type="match status" value="1"/>
</dbReference>
<dbReference type="GeneID" id="104720460"/>